<dbReference type="InterPro" id="IPR029063">
    <property type="entry name" value="SAM-dependent_MTases_sf"/>
</dbReference>
<dbReference type="InterPro" id="IPR013216">
    <property type="entry name" value="Methyltransf_11"/>
</dbReference>
<evidence type="ECO:0000313" key="2">
    <source>
        <dbReference type="EMBL" id="OWR06081.1"/>
    </source>
</evidence>
<accession>A0A254NDN6</accession>
<sequence length="205" mass="22669">MGESQHSEFDLGYAAEQLRRARHPLRRQIKSLYLRSVLRELDGPSVDLGCGAGQMLERMPAGSIGVEVNPHLLAHLRSRGLSVVDAAGSADPFELAFLPAGVYRCLVLSHVLEHFEAADACLRRLLARCRALGISKVVLVVPGWAGFRSDRTHKTFVDRAYLAERDLLRCEGFSAASITYFPLNLEAAGRLTAYQEMKVVYVSSR</sequence>
<evidence type="ECO:0000259" key="1">
    <source>
        <dbReference type="Pfam" id="PF08241"/>
    </source>
</evidence>
<dbReference type="Pfam" id="PF08241">
    <property type="entry name" value="Methyltransf_11"/>
    <property type="match status" value="1"/>
</dbReference>
<reference evidence="2 3" key="1">
    <citation type="journal article" date="2007" name="Int. J. Syst. Evol. Microbiol.">
        <title>Description of Pelomonas aquatica sp. nov. and Pelomonas puraquae sp. nov., isolated from industrial and haemodialysis water.</title>
        <authorList>
            <person name="Gomila M."/>
            <person name="Bowien B."/>
            <person name="Falsen E."/>
            <person name="Moore E.R."/>
            <person name="Lalucat J."/>
        </authorList>
    </citation>
    <scope>NUCLEOTIDE SEQUENCE [LARGE SCALE GENOMIC DNA]</scope>
    <source>
        <strain evidence="2 3">CCUG 52769</strain>
    </source>
</reference>
<dbReference type="Gene3D" id="3.40.50.150">
    <property type="entry name" value="Vaccinia Virus protein VP39"/>
    <property type="match status" value="1"/>
</dbReference>
<gene>
    <name evidence="2" type="ORF">CDO81_06555</name>
</gene>
<name>A0A254NDN6_9BURK</name>
<dbReference type="AlphaFoldDB" id="A0A254NDN6"/>
<feature type="domain" description="Methyltransferase type 11" evidence="1">
    <location>
        <begin position="46"/>
        <end position="125"/>
    </location>
</feature>
<dbReference type="Proteomes" id="UP000197446">
    <property type="component" value="Unassembled WGS sequence"/>
</dbReference>
<organism evidence="2 3">
    <name type="scientific">Roseateles puraquae</name>
    <dbReference type="NCBI Taxonomy" id="431059"/>
    <lineage>
        <taxon>Bacteria</taxon>
        <taxon>Pseudomonadati</taxon>
        <taxon>Pseudomonadota</taxon>
        <taxon>Betaproteobacteria</taxon>
        <taxon>Burkholderiales</taxon>
        <taxon>Sphaerotilaceae</taxon>
        <taxon>Roseateles</taxon>
    </lineage>
</organism>
<dbReference type="EMBL" id="NISI01000001">
    <property type="protein sequence ID" value="OWR06081.1"/>
    <property type="molecule type" value="Genomic_DNA"/>
</dbReference>
<comment type="caution">
    <text evidence="2">The sequence shown here is derived from an EMBL/GenBank/DDBJ whole genome shotgun (WGS) entry which is preliminary data.</text>
</comment>
<proteinExistence type="predicted"/>
<evidence type="ECO:0000313" key="3">
    <source>
        <dbReference type="Proteomes" id="UP000197446"/>
    </source>
</evidence>
<dbReference type="GO" id="GO:0008757">
    <property type="term" value="F:S-adenosylmethionine-dependent methyltransferase activity"/>
    <property type="evidence" value="ECO:0007669"/>
    <property type="project" value="InterPro"/>
</dbReference>
<dbReference type="SUPFAM" id="SSF53335">
    <property type="entry name" value="S-adenosyl-L-methionine-dependent methyltransferases"/>
    <property type="match status" value="1"/>
</dbReference>
<keyword evidence="3" id="KW-1185">Reference proteome</keyword>
<protein>
    <recommendedName>
        <fullName evidence="1">Methyltransferase type 11 domain-containing protein</fullName>
    </recommendedName>
</protein>